<reference evidence="6 7" key="1">
    <citation type="submission" date="2018-12" db="EMBL/GenBank/DDBJ databases">
        <authorList>
            <consortium name="Pathogen Informatics"/>
        </authorList>
    </citation>
    <scope>NUCLEOTIDE SEQUENCE [LARGE SCALE GENOMIC DNA]</scope>
    <source>
        <strain evidence="6 7">NCTC12871</strain>
    </source>
</reference>
<dbReference type="InterPro" id="IPR038665">
    <property type="entry name" value="Voltage-dep_anion_channel_sf"/>
</dbReference>
<feature type="transmembrane region" description="Helical" evidence="5">
    <location>
        <begin position="207"/>
        <end position="226"/>
    </location>
</feature>
<dbReference type="PANTHER" id="PTHR37955:SF1">
    <property type="entry name" value="DEP DOMAIN-CONTAINING PROTEIN"/>
    <property type="match status" value="1"/>
</dbReference>
<keyword evidence="7" id="KW-1185">Reference proteome</keyword>
<dbReference type="Proteomes" id="UP000279799">
    <property type="component" value="Chromosome"/>
</dbReference>
<evidence type="ECO:0000313" key="7">
    <source>
        <dbReference type="Proteomes" id="UP000279799"/>
    </source>
</evidence>
<gene>
    <name evidence="6" type="primary">tehA</name>
    <name evidence="6" type="ORF">NCTC12871_00272</name>
</gene>
<dbReference type="PANTHER" id="PTHR37955">
    <property type="entry name" value="TELLURITE RESISTANCE PROTEIN TEHA"/>
    <property type="match status" value="1"/>
</dbReference>
<evidence type="ECO:0000256" key="2">
    <source>
        <dbReference type="ARBA" id="ARBA00022692"/>
    </source>
</evidence>
<evidence type="ECO:0000256" key="4">
    <source>
        <dbReference type="ARBA" id="ARBA00023136"/>
    </source>
</evidence>
<dbReference type="InterPro" id="IPR052951">
    <property type="entry name" value="Tellurite_res_ion_channel"/>
</dbReference>
<feature type="transmembrane region" description="Helical" evidence="5">
    <location>
        <begin position="149"/>
        <end position="167"/>
    </location>
</feature>
<comment type="subcellular location">
    <subcellularLocation>
        <location evidence="1">Membrane</location>
        <topology evidence="1">Multi-pass membrane protein</topology>
    </subcellularLocation>
</comment>
<dbReference type="InterPro" id="IPR004695">
    <property type="entry name" value="SLAC1/Mae1/Ssu1/TehA"/>
</dbReference>
<organism evidence="6 7">
    <name type="scientific">Actinobacillus delphinicola</name>
    <dbReference type="NCBI Taxonomy" id="51161"/>
    <lineage>
        <taxon>Bacteria</taxon>
        <taxon>Pseudomonadati</taxon>
        <taxon>Pseudomonadota</taxon>
        <taxon>Gammaproteobacteria</taxon>
        <taxon>Pasteurellales</taxon>
        <taxon>Pasteurellaceae</taxon>
        <taxon>Actinobacillus</taxon>
    </lineage>
</organism>
<feature type="transmembrane region" description="Helical" evidence="5">
    <location>
        <begin position="115"/>
        <end position="137"/>
    </location>
</feature>
<feature type="transmembrane region" description="Helical" evidence="5">
    <location>
        <begin position="173"/>
        <end position="195"/>
    </location>
</feature>
<feature type="transmembrane region" description="Helical" evidence="5">
    <location>
        <begin position="295"/>
        <end position="320"/>
    </location>
</feature>
<keyword evidence="4 5" id="KW-0472">Membrane</keyword>
<feature type="transmembrane region" description="Helical" evidence="5">
    <location>
        <begin position="48"/>
        <end position="70"/>
    </location>
</feature>
<keyword evidence="2 5" id="KW-0812">Transmembrane</keyword>
<feature type="transmembrane region" description="Helical" evidence="5">
    <location>
        <begin position="232"/>
        <end position="252"/>
    </location>
</feature>
<dbReference type="GO" id="GO:0046583">
    <property type="term" value="F:monoatomic cation efflux transmembrane transporter activity"/>
    <property type="evidence" value="ECO:0007669"/>
    <property type="project" value="TreeGrafter"/>
</dbReference>
<dbReference type="AlphaFoldDB" id="A0A448TS47"/>
<dbReference type="OrthoDB" id="309023at2"/>
<proteinExistence type="predicted"/>
<dbReference type="Pfam" id="PF03595">
    <property type="entry name" value="SLAC1"/>
    <property type="match status" value="1"/>
</dbReference>
<dbReference type="RefSeq" id="WP_126598285.1">
    <property type="nucleotide sequence ID" value="NZ_LR134510.1"/>
</dbReference>
<protein>
    <submittedName>
        <fullName evidence="6">Putative inner membrane transport protein</fullName>
    </submittedName>
</protein>
<evidence type="ECO:0000256" key="5">
    <source>
        <dbReference type="SAM" id="Phobius"/>
    </source>
</evidence>
<feature type="transmembrane region" description="Helical" evidence="5">
    <location>
        <begin position="12"/>
        <end position="36"/>
    </location>
</feature>
<dbReference type="CDD" id="cd09323">
    <property type="entry name" value="TDT_SLAC1_like"/>
    <property type="match status" value="1"/>
</dbReference>
<dbReference type="Gene3D" id="1.50.10.150">
    <property type="entry name" value="Voltage-dependent anion channel"/>
    <property type="match status" value="1"/>
</dbReference>
<dbReference type="GO" id="GO:0005886">
    <property type="term" value="C:plasma membrane"/>
    <property type="evidence" value="ECO:0007669"/>
    <property type="project" value="TreeGrafter"/>
</dbReference>
<accession>A0A448TS47</accession>
<evidence type="ECO:0000256" key="1">
    <source>
        <dbReference type="ARBA" id="ARBA00004141"/>
    </source>
</evidence>
<name>A0A448TS47_9PAST</name>
<dbReference type="EMBL" id="LR134510">
    <property type="protein sequence ID" value="VEJ08854.1"/>
    <property type="molecule type" value="Genomic_DNA"/>
</dbReference>
<evidence type="ECO:0000313" key="6">
    <source>
        <dbReference type="EMBL" id="VEJ08854.1"/>
    </source>
</evidence>
<keyword evidence="3 5" id="KW-1133">Transmembrane helix</keyword>
<sequence>MNKHTKNNSPQPSIVMAIPVGLFGSVMGLTGLTLAYRQFAQQYAFFNHIATGLSIFTLFVFTVLTCLFVLKWIFFFEQAKAEFQDPMTKSFFATITISLLLLPLILNQYSHTLAFYVWIVGVTLSWIFAIYMLHFWIETKHIATQLTPAWVLPVVGTLNIPPASVLFHGQYLYILNLTSLSIGIFFAIPLITLIFSRIVFIEKLPSNFMPTLIILVAPFSVAYLAYAATFKALTPFSYALFSIGVFIFLGLLPQLMHATRMLSFKVIWWAISFPIAAMLNSMYSVAKLAHQDYPLFAQALLMVTNIGLLLFSLIILFLIYRTAKGIIMREVHCFC</sequence>
<dbReference type="KEGG" id="adp:NCTC12871_00272"/>
<evidence type="ECO:0000256" key="3">
    <source>
        <dbReference type="ARBA" id="ARBA00022989"/>
    </source>
</evidence>
<feature type="transmembrane region" description="Helical" evidence="5">
    <location>
        <begin position="264"/>
        <end position="283"/>
    </location>
</feature>
<feature type="transmembrane region" description="Helical" evidence="5">
    <location>
        <begin position="91"/>
        <end position="109"/>
    </location>
</feature>